<protein>
    <recommendedName>
        <fullName evidence="2">FAD dependent oxidoreductase domain-containing protein</fullName>
    </recommendedName>
</protein>
<feature type="domain" description="FAD dependent oxidoreductase" evidence="2">
    <location>
        <begin position="7"/>
        <end position="376"/>
    </location>
</feature>
<keyword evidence="4" id="KW-1185">Reference proteome</keyword>
<proteinExistence type="predicted"/>
<evidence type="ECO:0000313" key="3">
    <source>
        <dbReference type="EMBL" id="GGS54989.1"/>
    </source>
</evidence>
<name>A0A918GRR6_9PSEU</name>
<dbReference type="Gene3D" id="3.50.50.60">
    <property type="entry name" value="FAD/NAD(P)-binding domain"/>
    <property type="match status" value="1"/>
</dbReference>
<gene>
    <name evidence="3" type="ORF">GCM10010171_57680</name>
</gene>
<keyword evidence="1" id="KW-0560">Oxidoreductase</keyword>
<evidence type="ECO:0000259" key="2">
    <source>
        <dbReference type="Pfam" id="PF01266"/>
    </source>
</evidence>
<dbReference type="InterPro" id="IPR036188">
    <property type="entry name" value="FAD/NAD-bd_sf"/>
</dbReference>
<dbReference type="RefSeq" id="WP_189213750.1">
    <property type="nucleotide sequence ID" value="NZ_BMRB01000007.1"/>
</dbReference>
<comment type="caution">
    <text evidence="3">The sequence shown here is derived from an EMBL/GenBank/DDBJ whole genome shotgun (WGS) entry which is preliminary data.</text>
</comment>
<evidence type="ECO:0000313" key="4">
    <source>
        <dbReference type="Proteomes" id="UP000660680"/>
    </source>
</evidence>
<dbReference type="Gene3D" id="3.30.9.10">
    <property type="entry name" value="D-Amino Acid Oxidase, subunit A, domain 2"/>
    <property type="match status" value="1"/>
</dbReference>
<organism evidence="3 4">
    <name type="scientific">Actinokineospora fastidiosa</name>
    <dbReference type="NCBI Taxonomy" id="1816"/>
    <lineage>
        <taxon>Bacteria</taxon>
        <taxon>Bacillati</taxon>
        <taxon>Actinomycetota</taxon>
        <taxon>Actinomycetes</taxon>
        <taxon>Pseudonocardiales</taxon>
        <taxon>Pseudonocardiaceae</taxon>
        <taxon>Actinokineospora</taxon>
    </lineage>
</organism>
<dbReference type="PANTHER" id="PTHR13847">
    <property type="entry name" value="SARCOSINE DEHYDROGENASE-RELATED"/>
    <property type="match status" value="1"/>
</dbReference>
<reference evidence="3" key="2">
    <citation type="submission" date="2020-09" db="EMBL/GenBank/DDBJ databases">
        <authorList>
            <person name="Sun Q."/>
            <person name="Ohkuma M."/>
        </authorList>
    </citation>
    <scope>NUCLEOTIDE SEQUENCE</scope>
    <source>
        <strain evidence="3">JCM 3276</strain>
    </source>
</reference>
<dbReference type="Pfam" id="PF01266">
    <property type="entry name" value="DAO"/>
    <property type="match status" value="1"/>
</dbReference>
<sequence length="499" mass="52373">MSSRWVDVVVVGNGVLGLSTAVRLAGRDPGVRVAVVGPAGRDRGASVAAGAMLNCFGEVTTDTGAHPAGRARFSIARQALDEWPGWLDALVELAGPEAAAVQETSVAGTVVVLSGRSGRVATANFAAIEAALVEHGEPHEAVAAEDVAGLTPEFGAHPSRAVHLPREGAVDARAVMAALEAAARRLGVDIVDAIVRELLVDAGKVRGVRLADGETIAAGTAVLAAGSASGALAQAVLPSGAVPPVLHGTGLALLVEPPPSGPRHVLRTPNRAGSCGLHLVPATDPLYAGATNIITPDPAPGPDIGSSQTLLRMLCEQFDHHLADCHVHRWLCGARPVTADGFPLIGGCSIDGLVLATGTHRDGFHCSPVISTHIADIVLGDSTDDRFDRFAPERPPIEAMPLEQAITEAIDHETDAHYEYGLTLPYWLDEDEVRAHIRQRVRRVYEHLDTALLPETVCITRAAVDPAREDLLNTYLRAARAYHSDCKDHTDTTREHGSC</sequence>
<accession>A0A918GRR6</accession>
<dbReference type="InterPro" id="IPR006076">
    <property type="entry name" value="FAD-dep_OxRdtase"/>
</dbReference>
<dbReference type="GO" id="GO:0016491">
    <property type="term" value="F:oxidoreductase activity"/>
    <property type="evidence" value="ECO:0007669"/>
    <property type="project" value="UniProtKB-KW"/>
</dbReference>
<dbReference type="AlphaFoldDB" id="A0A918GRR6"/>
<dbReference type="EMBL" id="BMRB01000007">
    <property type="protein sequence ID" value="GGS54989.1"/>
    <property type="molecule type" value="Genomic_DNA"/>
</dbReference>
<dbReference type="SUPFAM" id="SSF51905">
    <property type="entry name" value="FAD/NAD(P)-binding domain"/>
    <property type="match status" value="1"/>
</dbReference>
<dbReference type="Proteomes" id="UP000660680">
    <property type="component" value="Unassembled WGS sequence"/>
</dbReference>
<reference evidence="3" key="1">
    <citation type="journal article" date="2014" name="Int. J. Syst. Evol. Microbiol.">
        <title>Complete genome sequence of Corynebacterium casei LMG S-19264T (=DSM 44701T), isolated from a smear-ripened cheese.</title>
        <authorList>
            <consortium name="US DOE Joint Genome Institute (JGI-PGF)"/>
            <person name="Walter F."/>
            <person name="Albersmeier A."/>
            <person name="Kalinowski J."/>
            <person name="Ruckert C."/>
        </authorList>
    </citation>
    <scope>NUCLEOTIDE SEQUENCE</scope>
    <source>
        <strain evidence="3">JCM 3276</strain>
    </source>
</reference>
<dbReference type="PANTHER" id="PTHR13847:SF289">
    <property type="entry name" value="GLYCINE OXIDASE"/>
    <property type="match status" value="1"/>
</dbReference>
<dbReference type="GO" id="GO:0005737">
    <property type="term" value="C:cytoplasm"/>
    <property type="evidence" value="ECO:0007669"/>
    <property type="project" value="TreeGrafter"/>
</dbReference>
<evidence type="ECO:0000256" key="1">
    <source>
        <dbReference type="ARBA" id="ARBA00023002"/>
    </source>
</evidence>